<accession>A0A8F2IFG6</accession>
<keyword evidence="2" id="KW-1185">Reference proteome</keyword>
<dbReference type="KEGG" id="vg:80020452"/>
<proteinExistence type="predicted"/>
<reference evidence="1" key="1">
    <citation type="submission" date="2021-04" db="EMBL/GenBank/DDBJ databases">
        <authorList>
            <person name="Barnhill K.B."/>
            <person name="Biggs A.M."/>
            <person name="Bland J."/>
            <person name="Choudhary H.M."/>
            <person name="Crogan R.E."/>
            <person name="Finocchiaro A.B."/>
            <person name="Franco V."/>
            <person name="Fuller T.A."/>
            <person name="Hanwacker C.G."/>
            <person name="Howard Z.E."/>
            <person name="Iqbal M."/>
            <person name="Mathew A.M."/>
            <person name="Miller S."/>
            <person name="Padhye S."/>
            <person name="Rainey E."/>
            <person name="Rodriguez A."/>
            <person name="Stewart E."/>
            <person name="Otero L.A."/>
            <person name="Chase M.A."/>
            <person name="Pollenz R.S."/>
            <person name="Garlena R.A."/>
            <person name="Russell D.A."/>
            <person name="Jacobs-Sera D."/>
            <person name="Hatfull G.F."/>
        </authorList>
    </citation>
    <scope>NUCLEOTIDE SEQUENCE</scope>
</reference>
<name>A0A8F2IFG6_9CAUD</name>
<evidence type="ECO:0000313" key="1">
    <source>
        <dbReference type="EMBL" id="QWS68157.1"/>
    </source>
</evidence>
<organism evidence="1 2">
    <name type="scientific">Gordonia phage VanLee</name>
    <dbReference type="NCBI Taxonomy" id="2845816"/>
    <lineage>
        <taxon>Viruses</taxon>
        <taxon>Duplodnaviria</taxon>
        <taxon>Heunggongvirae</taxon>
        <taxon>Uroviricota</taxon>
        <taxon>Caudoviricetes</taxon>
        <taxon>Kruegerviridae</taxon>
        <taxon>Vanleevirus</taxon>
        <taxon>Vanleevirus vanlee</taxon>
    </lineage>
</organism>
<evidence type="ECO:0000313" key="2">
    <source>
        <dbReference type="Proteomes" id="UP000683422"/>
    </source>
</evidence>
<gene>
    <name evidence="1" type="primary">40</name>
    <name evidence="1" type="ORF">SEA_VANLEE_40</name>
</gene>
<sequence>MSRPASVTLSEIMSTRQLAEHLDITPGHIRDERVKGGHPLFSKGFLMGGRLYFAVADVEEYKRSCGCPS</sequence>
<dbReference type="GeneID" id="80020452"/>
<dbReference type="RefSeq" id="YP_010755781.1">
    <property type="nucleotide sequence ID" value="NC_073474.1"/>
</dbReference>
<dbReference type="EMBL" id="MZ028627">
    <property type="protein sequence ID" value="QWS68157.1"/>
    <property type="molecule type" value="Genomic_DNA"/>
</dbReference>
<protein>
    <submittedName>
        <fullName evidence="1">Excise</fullName>
    </submittedName>
</protein>
<dbReference type="Proteomes" id="UP000683422">
    <property type="component" value="Segment"/>
</dbReference>